<organism evidence="9 10">
    <name type="scientific">Harryflintia acetispora</name>
    <dbReference type="NCBI Taxonomy" id="1849041"/>
    <lineage>
        <taxon>Bacteria</taxon>
        <taxon>Bacillati</taxon>
        <taxon>Bacillota</taxon>
        <taxon>Clostridia</taxon>
        <taxon>Eubacteriales</taxon>
        <taxon>Oscillospiraceae</taxon>
        <taxon>Harryflintia</taxon>
    </lineage>
</organism>
<dbReference type="PANTHER" id="PTHR43280">
    <property type="entry name" value="ARAC-FAMILY TRANSCRIPTIONAL REGULATOR"/>
    <property type="match status" value="1"/>
</dbReference>
<feature type="domain" description="Response regulatory" evidence="8">
    <location>
        <begin position="4"/>
        <end position="121"/>
    </location>
</feature>
<dbReference type="EMBL" id="SLUK01000005">
    <property type="protein sequence ID" value="TCL43465.1"/>
    <property type="molecule type" value="Genomic_DNA"/>
</dbReference>
<dbReference type="PANTHER" id="PTHR43280:SF28">
    <property type="entry name" value="HTH-TYPE TRANSCRIPTIONAL ACTIVATOR RHAS"/>
    <property type="match status" value="1"/>
</dbReference>
<evidence type="ECO:0000259" key="8">
    <source>
        <dbReference type="PROSITE" id="PS50110"/>
    </source>
</evidence>
<name>A0A9X8UJ91_9FIRM</name>
<evidence type="ECO:0000256" key="4">
    <source>
        <dbReference type="ARBA" id="ARBA00023163"/>
    </source>
</evidence>
<sequence>MHLRVLIADDELPIRQWMAFCLRGSGLDCELVGEAENGAQALELFRQTLPDVVITDIVMPLMDGLDFISEARKLGPDCCFVVMTCHEDFRYAYRAIEQSVFRYIVKYQTGEKELIAILRELDEKLTTQRQLAGMAHSYRHLKQERVIRELLESEGGADARQLGLQNSSFVAAALAGPGIRDEDKIAGVCGEWMSAFSLYRDGEQLLVFGNLEESPSRLISLSNLHSFASGLLACGELDVGVSDIFSGAAPLQLAARQAREALDGCFFAGGYKARLYYESPKGVDRALEQAAERLGEAIRQGREAQFLPLFESLLQAGEHATRCGSQSYRETVQNLLSQLSYYAAAKEVGGGLSQQELRAGLQKESKVQGFNKRSRAAAEALVSRLREEGGADTVAQVKRYVRQNFGAALSLDSIAEAVHLNPSYLSSLFKQKTGENLSTYLTAVRLQEAERLITSTSLRLSEVAKRVGYPNASYFSHIYKKYKGVSPAALRAGPPRE</sequence>
<evidence type="ECO:0000256" key="3">
    <source>
        <dbReference type="ARBA" id="ARBA00023125"/>
    </source>
</evidence>
<keyword evidence="2" id="KW-0805">Transcription regulation</keyword>
<keyword evidence="6" id="KW-0597">Phosphoprotein</keyword>
<dbReference type="Gene3D" id="3.40.50.2300">
    <property type="match status" value="1"/>
</dbReference>
<dbReference type="InterPro" id="IPR009057">
    <property type="entry name" value="Homeodomain-like_sf"/>
</dbReference>
<dbReference type="PRINTS" id="PR00032">
    <property type="entry name" value="HTHARAC"/>
</dbReference>
<dbReference type="CDD" id="cd17536">
    <property type="entry name" value="REC_YesN-like"/>
    <property type="match status" value="1"/>
</dbReference>
<dbReference type="GO" id="GO:0043565">
    <property type="term" value="F:sequence-specific DNA binding"/>
    <property type="evidence" value="ECO:0007669"/>
    <property type="project" value="InterPro"/>
</dbReference>
<feature type="domain" description="HTH araC/xylS-type" evidence="7">
    <location>
        <begin position="395"/>
        <end position="493"/>
    </location>
</feature>
<dbReference type="Gene3D" id="1.10.10.60">
    <property type="entry name" value="Homeodomain-like"/>
    <property type="match status" value="2"/>
</dbReference>
<dbReference type="AlphaFoldDB" id="A0A9X8UJ91"/>
<dbReference type="SMART" id="SM00342">
    <property type="entry name" value="HTH_ARAC"/>
    <property type="match status" value="1"/>
</dbReference>
<proteinExistence type="predicted"/>
<keyword evidence="10" id="KW-1185">Reference proteome</keyword>
<dbReference type="Pfam" id="PF00072">
    <property type="entry name" value="Response_reg"/>
    <property type="match status" value="1"/>
</dbReference>
<dbReference type="InterPro" id="IPR001789">
    <property type="entry name" value="Sig_transdc_resp-reg_receiver"/>
</dbReference>
<dbReference type="RefSeq" id="WP_165873139.1">
    <property type="nucleotide sequence ID" value="NZ_SLUK01000005.1"/>
</dbReference>
<gene>
    <name evidence="9" type="ORF">EDD78_10595</name>
</gene>
<dbReference type="GO" id="GO:0000160">
    <property type="term" value="P:phosphorelay signal transduction system"/>
    <property type="evidence" value="ECO:0007669"/>
    <property type="project" value="InterPro"/>
</dbReference>
<comment type="function">
    <text evidence="5">May play the central regulatory role in sporulation. It may be an element of the effector pathway responsible for the activation of sporulation genes in response to nutritional stress. Spo0A may act in concert with spo0H (a sigma factor) to control the expression of some genes that are critical to the sporulation process.</text>
</comment>
<dbReference type="SUPFAM" id="SSF46689">
    <property type="entry name" value="Homeodomain-like"/>
    <property type="match status" value="2"/>
</dbReference>
<dbReference type="InterPro" id="IPR011006">
    <property type="entry name" value="CheY-like_superfamily"/>
</dbReference>
<dbReference type="GO" id="GO:0003700">
    <property type="term" value="F:DNA-binding transcription factor activity"/>
    <property type="evidence" value="ECO:0007669"/>
    <property type="project" value="InterPro"/>
</dbReference>
<protein>
    <recommendedName>
        <fullName evidence="1">Stage 0 sporulation protein A homolog</fullName>
    </recommendedName>
</protein>
<keyword evidence="3" id="KW-0238">DNA-binding</keyword>
<dbReference type="PROSITE" id="PS01124">
    <property type="entry name" value="HTH_ARAC_FAMILY_2"/>
    <property type="match status" value="1"/>
</dbReference>
<keyword evidence="4" id="KW-0804">Transcription</keyword>
<dbReference type="PROSITE" id="PS50110">
    <property type="entry name" value="RESPONSE_REGULATORY"/>
    <property type="match status" value="1"/>
</dbReference>
<dbReference type="SMART" id="SM00448">
    <property type="entry name" value="REC"/>
    <property type="match status" value="1"/>
</dbReference>
<evidence type="ECO:0000256" key="5">
    <source>
        <dbReference type="ARBA" id="ARBA00024867"/>
    </source>
</evidence>
<reference evidence="9 10" key="1">
    <citation type="submission" date="2019-03" db="EMBL/GenBank/DDBJ databases">
        <title>Genomic Encyclopedia of Type Strains, Phase IV (KMG-IV): sequencing the most valuable type-strain genomes for metagenomic binning, comparative biology and taxonomic classification.</title>
        <authorList>
            <person name="Goeker M."/>
        </authorList>
    </citation>
    <scope>NUCLEOTIDE SEQUENCE [LARGE SCALE GENOMIC DNA]</scope>
    <source>
        <strain evidence="9 10">DSM 100433</strain>
    </source>
</reference>
<dbReference type="Proteomes" id="UP000294682">
    <property type="component" value="Unassembled WGS sequence"/>
</dbReference>
<evidence type="ECO:0000313" key="9">
    <source>
        <dbReference type="EMBL" id="TCL43465.1"/>
    </source>
</evidence>
<evidence type="ECO:0000313" key="10">
    <source>
        <dbReference type="Proteomes" id="UP000294682"/>
    </source>
</evidence>
<dbReference type="InterPro" id="IPR018060">
    <property type="entry name" value="HTH_AraC"/>
</dbReference>
<feature type="modified residue" description="4-aspartylphosphate" evidence="6">
    <location>
        <position position="56"/>
    </location>
</feature>
<evidence type="ECO:0000256" key="1">
    <source>
        <dbReference type="ARBA" id="ARBA00018672"/>
    </source>
</evidence>
<evidence type="ECO:0000256" key="6">
    <source>
        <dbReference type="PROSITE-ProRule" id="PRU00169"/>
    </source>
</evidence>
<evidence type="ECO:0000256" key="2">
    <source>
        <dbReference type="ARBA" id="ARBA00023015"/>
    </source>
</evidence>
<dbReference type="InterPro" id="IPR020449">
    <property type="entry name" value="Tscrpt_reg_AraC-type_HTH"/>
</dbReference>
<dbReference type="Pfam" id="PF12833">
    <property type="entry name" value="HTH_18"/>
    <property type="match status" value="1"/>
</dbReference>
<accession>A0A9X8UJ91</accession>
<evidence type="ECO:0000259" key="7">
    <source>
        <dbReference type="PROSITE" id="PS01124"/>
    </source>
</evidence>
<dbReference type="SUPFAM" id="SSF52172">
    <property type="entry name" value="CheY-like"/>
    <property type="match status" value="1"/>
</dbReference>
<comment type="caution">
    <text evidence="9">The sequence shown here is derived from an EMBL/GenBank/DDBJ whole genome shotgun (WGS) entry which is preliminary data.</text>
</comment>